<dbReference type="Proteomes" id="UP000569732">
    <property type="component" value="Unassembled WGS sequence"/>
</dbReference>
<keyword evidence="4" id="KW-0862">Zinc</keyword>
<comment type="caution">
    <text evidence="6">The sequence shown here is derived from an EMBL/GenBank/DDBJ whole genome shotgun (WGS) entry which is preliminary data.</text>
</comment>
<dbReference type="RefSeq" id="WP_180571188.1">
    <property type="nucleotide sequence ID" value="NZ_JACCKB010000066.1"/>
</dbReference>
<dbReference type="EMBL" id="JACCKB010000066">
    <property type="protein sequence ID" value="NYZ69192.1"/>
    <property type="molecule type" value="Genomic_DNA"/>
</dbReference>
<evidence type="ECO:0000313" key="6">
    <source>
        <dbReference type="EMBL" id="NYZ69192.1"/>
    </source>
</evidence>
<reference evidence="6 7" key="1">
    <citation type="submission" date="2020-07" db="EMBL/GenBank/DDBJ databases">
        <title>Endozoicomonas sp. nov., isolated from sediment.</title>
        <authorList>
            <person name="Gu T."/>
        </authorList>
    </citation>
    <scope>NUCLEOTIDE SEQUENCE [LARGE SCALE GENOMIC DNA]</scope>
    <source>
        <strain evidence="6 7">SM1973</strain>
    </source>
</reference>
<evidence type="ECO:0000256" key="4">
    <source>
        <dbReference type="ARBA" id="ARBA00022833"/>
    </source>
</evidence>
<evidence type="ECO:0000313" key="7">
    <source>
        <dbReference type="Proteomes" id="UP000569732"/>
    </source>
</evidence>
<name>A0A853IBH7_9GAMM</name>
<evidence type="ECO:0000256" key="3">
    <source>
        <dbReference type="ARBA" id="ARBA00022801"/>
    </source>
</evidence>
<dbReference type="Pfam" id="PF24827">
    <property type="entry name" value="AstE_AspA_cat"/>
    <property type="match status" value="1"/>
</dbReference>
<dbReference type="AlphaFoldDB" id="A0A853IBH7"/>
<feature type="domain" description="Succinylglutamate desuccinylase/Aspartoacylase catalytic" evidence="5">
    <location>
        <begin position="49"/>
        <end position="145"/>
    </location>
</feature>
<proteinExistence type="predicted"/>
<organism evidence="6 7">
    <name type="scientific">Spartinivicinus marinus</name>
    <dbReference type="NCBI Taxonomy" id="2994442"/>
    <lineage>
        <taxon>Bacteria</taxon>
        <taxon>Pseudomonadati</taxon>
        <taxon>Pseudomonadota</taxon>
        <taxon>Gammaproteobacteria</taxon>
        <taxon>Oceanospirillales</taxon>
        <taxon>Zooshikellaceae</taxon>
        <taxon>Spartinivicinus</taxon>
    </lineage>
</organism>
<dbReference type="GO" id="GO:0046872">
    <property type="term" value="F:metal ion binding"/>
    <property type="evidence" value="ECO:0007669"/>
    <property type="project" value="UniProtKB-KW"/>
</dbReference>
<evidence type="ECO:0000259" key="5">
    <source>
        <dbReference type="Pfam" id="PF24827"/>
    </source>
</evidence>
<keyword evidence="2" id="KW-0479">Metal-binding</keyword>
<evidence type="ECO:0000256" key="2">
    <source>
        <dbReference type="ARBA" id="ARBA00022723"/>
    </source>
</evidence>
<sequence>MTKAVLKTWYDPKPDEIADRHGAFLQQLGQPTCLFIPGKDTSKVRAITTLLHGNEPSGLIAVHQWLKSHYESPEVNILIIIASVKTALTEPLYSYRHLPDERDLNRCFNPPYNDKQGEVAEAILNCLAEYQPEALLDIHNTSGNGPDFAVTINDSKPHQWLTSLFTGLMIKTDLRLGALMEVVDNIYPTVTIECGGAKTGQSHRTAFQGIQRYLHTPELFMANSFNQVQILYNPVRLELDNNINLDFCDQPVVGMDLTLRKDIERFNFGVVDGTVHLGWLNNGSDRLLKMSDLTGNDIFHDYFDIKGNTIYPSFPIQLFMITSNPVIAVDDCLFYAVRARH</sequence>
<dbReference type="InterPro" id="IPR055438">
    <property type="entry name" value="AstE_AspA_cat"/>
</dbReference>
<keyword evidence="3" id="KW-0378">Hydrolase</keyword>
<gene>
    <name evidence="6" type="ORF">H0A36_24535</name>
</gene>
<accession>A0A853IBH7</accession>
<protein>
    <submittedName>
        <fullName evidence="6">Succinylglutamate desuccinylase/aspartoacylase family protein</fullName>
    </submittedName>
</protein>
<evidence type="ECO:0000256" key="1">
    <source>
        <dbReference type="ARBA" id="ARBA00001947"/>
    </source>
</evidence>
<dbReference type="Gene3D" id="3.40.630.10">
    <property type="entry name" value="Zn peptidases"/>
    <property type="match status" value="1"/>
</dbReference>
<dbReference type="GO" id="GO:0016788">
    <property type="term" value="F:hydrolase activity, acting on ester bonds"/>
    <property type="evidence" value="ECO:0007669"/>
    <property type="project" value="InterPro"/>
</dbReference>
<keyword evidence="7" id="KW-1185">Reference proteome</keyword>
<dbReference type="SUPFAM" id="SSF53187">
    <property type="entry name" value="Zn-dependent exopeptidases"/>
    <property type="match status" value="1"/>
</dbReference>
<comment type="cofactor">
    <cofactor evidence="1">
        <name>Zn(2+)</name>
        <dbReference type="ChEBI" id="CHEBI:29105"/>
    </cofactor>
</comment>